<dbReference type="PANTHER" id="PTHR30474">
    <property type="entry name" value="CELL CYCLE PROTEIN"/>
    <property type="match status" value="1"/>
</dbReference>
<keyword evidence="8" id="KW-0133">Cell shape</keyword>
<evidence type="ECO:0000313" key="22">
    <source>
        <dbReference type="EMBL" id="PIT90702.1"/>
    </source>
</evidence>
<evidence type="ECO:0000256" key="10">
    <source>
        <dbReference type="ARBA" id="ARBA00022989"/>
    </source>
</evidence>
<comment type="similarity">
    <text evidence="16">Belongs to the SEDS family. FtsW subfamily.</text>
</comment>
<evidence type="ECO:0000256" key="4">
    <source>
        <dbReference type="ARBA" id="ARBA00022618"/>
    </source>
</evidence>
<keyword evidence="9" id="KW-0573">Peptidoglycan synthesis</keyword>
<feature type="transmembrane region" description="Helical" evidence="21">
    <location>
        <begin position="360"/>
        <end position="381"/>
    </location>
</feature>
<evidence type="ECO:0000256" key="15">
    <source>
        <dbReference type="ARBA" id="ARBA00033270"/>
    </source>
</evidence>
<dbReference type="AlphaFoldDB" id="A0A2M6WD45"/>
<dbReference type="InterPro" id="IPR001182">
    <property type="entry name" value="FtsW/RodA"/>
</dbReference>
<evidence type="ECO:0000256" key="17">
    <source>
        <dbReference type="ARBA" id="ARBA00041185"/>
    </source>
</evidence>
<keyword evidence="11 21" id="KW-0472">Membrane</keyword>
<keyword evidence="12" id="KW-0131">Cell cycle</keyword>
<dbReference type="GO" id="GO:0032153">
    <property type="term" value="C:cell division site"/>
    <property type="evidence" value="ECO:0007669"/>
    <property type="project" value="TreeGrafter"/>
</dbReference>
<dbReference type="GO" id="GO:0009252">
    <property type="term" value="P:peptidoglycan biosynthetic process"/>
    <property type="evidence" value="ECO:0007669"/>
    <property type="project" value="UniProtKB-KW"/>
</dbReference>
<feature type="transmembrane region" description="Helical" evidence="21">
    <location>
        <begin position="161"/>
        <end position="179"/>
    </location>
</feature>
<evidence type="ECO:0000256" key="20">
    <source>
        <dbReference type="ARBA" id="ARBA00049902"/>
    </source>
</evidence>
<gene>
    <name evidence="22" type="primary">ftsW</name>
    <name evidence="22" type="ORF">COU22_00680</name>
</gene>
<evidence type="ECO:0000256" key="1">
    <source>
        <dbReference type="ARBA" id="ARBA00004651"/>
    </source>
</evidence>
<comment type="subcellular location">
    <subcellularLocation>
        <location evidence="1">Cell membrane</location>
        <topology evidence="1">Multi-pass membrane protein</topology>
    </subcellularLocation>
</comment>
<proteinExistence type="inferred from homology"/>
<dbReference type="GO" id="GO:0008955">
    <property type="term" value="F:peptidoglycan glycosyltransferase activity"/>
    <property type="evidence" value="ECO:0007669"/>
    <property type="project" value="UniProtKB-EC"/>
</dbReference>
<keyword evidence="10 21" id="KW-1133">Transmembrane helix</keyword>
<organism evidence="22 23">
    <name type="scientific">Candidatus Komeilibacteria bacterium CG10_big_fil_rev_8_21_14_0_10_41_13</name>
    <dbReference type="NCBI Taxonomy" id="1974476"/>
    <lineage>
        <taxon>Bacteria</taxon>
        <taxon>Candidatus Komeiliibacteriota</taxon>
    </lineage>
</organism>
<evidence type="ECO:0000256" key="6">
    <source>
        <dbReference type="ARBA" id="ARBA00022679"/>
    </source>
</evidence>
<feature type="transmembrane region" description="Helical" evidence="21">
    <location>
        <begin position="61"/>
        <end position="82"/>
    </location>
</feature>
<evidence type="ECO:0000256" key="11">
    <source>
        <dbReference type="ARBA" id="ARBA00023136"/>
    </source>
</evidence>
<sequence>MRQKSLKEDFKKILLAPFGFKYYHHAPDYILIGALGLILLFGLIMLSSASSVAAFQKFGDSYYFFKHQLLNGLIPGIIGFFIASQIDYRIWKKYAFAMLVISVVLLVLVFIPGIGEDYGKAHSWISVGPIGFQPTEIVKMTFLIYLASWLEKKGARGLKDVEYGFLPFLFALGLIIVLVMAQPDLGTLLVIIAISFFVYFIAGAPYKHILGLIIGGLILLFISIQVAPYRLARLTAFFKPEIDPQGISYHITQAKLAVGSGGFIGLGIGKSRQKFNYLPEVYGDSIFAIIAEEMGFIFSIILILLFLTLVIRGLKIARGSPDDFAKLLAAGITVWFAFQAFINIATMVGLFPLTGIPLPFISYGGTAMAISMLAVGILINISKQTKNI</sequence>
<comment type="caution">
    <text evidence="22">The sequence shown here is derived from an EMBL/GenBank/DDBJ whole genome shotgun (WGS) entry which is preliminary data.</text>
</comment>
<dbReference type="Proteomes" id="UP000230543">
    <property type="component" value="Unassembled WGS sequence"/>
</dbReference>
<evidence type="ECO:0000256" key="14">
    <source>
        <dbReference type="ARBA" id="ARBA00032370"/>
    </source>
</evidence>
<evidence type="ECO:0000313" key="23">
    <source>
        <dbReference type="Proteomes" id="UP000230543"/>
    </source>
</evidence>
<feature type="transmembrane region" description="Helical" evidence="21">
    <location>
        <begin position="94"/>
        <end position="115"/>
    </location>
</feature>
<comment type="catalytic activity">
    <reaction evidence="20">
        <text>[GlcNAc-(1-&gt;4)-Mur2Ac(oyl-L-Ala-gamma-D-Glu-L-Lys-D-Ala-D-Ala)](n)-di-trans,octa-cis-undecaprenyl diphosphate + beta-D-GlcNAc-(1-&gt;4)-Mur2Ac(oyl-L-Ala-gamma-D-Glu-L-Lys-D-Ala-D-Ala)-di-trans,octa-cis-undecaprenyl diphosphate = [GlcNAc-(1-&gt;4)-Mur2Ac(oyl-L-Ala-gamma-D-Glu-L-Lys-D-Ala-D-Ala)](n+1)-di-trans,octa-cis-undecaprenyl diphosphate + di-trans,octa-cis-undecaprenyl diphosphate + H(+)</text>
        <dbReference type="Rhea" id="RHEA:23708"/>
        <dbReference type="Rhea" id="RHEA-COMP:9602"/>
        <dbReference type="Rhea" id="RHEA-COMP:9603"/>
        <dbReference type="ChEBI" id="CHEBI:15378"/>
        <dbReference type="ChEBI" id="CHEBI:58405"/>
        <dbReference type="ChEBI" id="CHEBI:60033"/>
        <dbReference type="ChEBI" id="CHEBI:78435"/>
        <dbReference type="EC" id="2.4.99.28"/>
    </reaction>
</comment>
<evidence type="ECO:0000256" key="18">
    <source>
        <dbReference type="ARBA" id="ARBA00041418"/>
    </source>
</evidence>
<dbReference type="Pfam" id="PF01098">
    <property type="entry name" value="FTSW_RODA_SPOVE"/>
    <property type="match status" value="1"/>
</dbReference>
<evidence type="ECO:0000256" key="9">
    <source>
        <dbReference type="ARBA" id="ARBA00022984"/>
    </source>
</evidence>
<reference evidence="23" key="1">
    <citation type="submission" date="2017-09" db="EMBL/GenBank/DDBJ databases">
        <title>Depth-based differentiation of microbial function through sediment-hosted aquifers and enrichment of novel symbionts in the deep terrestrial subsurface.</title>
        <authorList>
            <person name="Probst A.J."/>
            <person name="Ladd B."/>
            <person name="Jarett J.K."/>
            <person name="Geller-Mcgrath D.E."/>
            <person name="Sieber C.M.K."/>
            <person name="Emerson J.B."/>
            <person name="Anantharaman K."/>
            <person name="Thomas B.C."/>
            <person name="Malmstrom R."/>
            <person name="Stieglmeier M."/>
            <person name="Klingl A."/>
            <person name="Woyke T."/>
            <person name="Ryan C.M."/>
            <person name="Banfield J.F."/>
        </authorList>
    </citation>
    <scope>NUCLEOTIDE SEQUENCE [LARGE SCALE GENOMIC DNA]</scope>
</reference>
<evidence type="ECO:0000256" key="13">
    <source>
        <dbReference type="ARBA" id="ARBA00023316"/>
    </source>
</evidence>
<comment type="pathway">
    <text evidence="2">Cell wall biogenesis; peptidoglycan biosynthesis.</text>
</comment>
<keyword evidence="6" id="KW-0808">Transferase</keyword>
<evidence type="ECO:0000256" key="16">
    <source>
        <dbReference type="ARBA" id="ARBA00038053"/>
    </source>
</evidence>
<keyword evidence="4" id="KW-0132">Cell division</keyword>
<evidence type="ECO:0000256" key="19">
    <source>
        <dbReference type="ARBA" id="ARBA00044770"/>
    </source>
</evidence>
<evidence type="ECO:0000256" key="5">
    <source>
        <dbReference type="ARBA" id="ARBA00022676"/>
    </source>
</evidence>
<feature type="transmembrane region" description="Helical" evidence="21">
    <location>
        <begin position="127"/>
        <end position="149"/>
    </location>
</feature>
<evidence type="ECO:0000256" key="3">
    <source>
        <dbReference type="ARBA" id="ARBA00022475"/>
    </source>
</evidence>
<dbReference type="EMBL" id="PFBO01000021">
    <property type="protein sequence ID" value="PIT90702.1"/>
    <property type="molecule type" value="Genomic_DNA"/>
</dbReference>
<feature type="transmembrane region" description="Helical" evidence="21">
    <location>
        <begin position="332"/>
        <end position="354"/>
    </location>
</feature>
<name>A0A2M6WD45_9BACT</name>
<feature type="transmembrane region" description="Helical" evidence="21">
    <location>
        <begin position="29"/>
        <end position="55"/>
    </location>
</feature>
<keyword evidence="3" id="KW-1003">Cell membrane</keyword>
<feature type="transmembrane region" description="Helical" evidence="21">
    <location>
        <begin position="209"/>
        <end position="229"/>
    </location>
</feature>
<dbReference type="EC" id="2.4.99.28" evidence="19"/>
<dbReference type="PROSITE" id="PS00428">
    <property type="entry name" value="FTSW_RODA_SPOVE"/>
    <property type="match status" value="1"/>
</dbReference>
<keyword evidence="5" id="KW-0328">Glycosyltransferase</keyword>
<dbReference type="InterPro" id="IPR018365">
    <property type="entry name" value="Cell_cycle_FtsW-rel_CS"/>
</dbReference>
<evidence type="ECO:0000256" key="7">
    <source>
        <dbReference type="ARBA" id="ARBA00022692"/>
    </source>
</evidence>
<dbReference type="PANTHER" id="PTHR30474:SF2">
    <property type="entry name" value="PEPTIDOGLYCAN GLYCOSYLTRANSFERASE FTSW-RELATED"/>
    <property type="match status" value="1"/>
</dbReference>
<evidence type="ECO:0000256" key="8">
    <source>
        <dbReference type="ARBA" id="ARBA00022960"/>
    </source>
</evidence>
<accession>A0A2M6WD45</accession>
<dbReference type="GO" id="GO:0008360">
    <property type="term" value="P:regulation of cell shape"/>
    <property type="evidence" value="ECO:0007669"/>
    <property type="project" value="UniProtKB-KW"/>
</dbReference>
<dbReference type="GO" id="GO:0071555">
    <property type="term" value="P:cell wall organization"/>
    <property type="evidence" value="ECO:0007669"/>
    <property type="project" value="UniProtKB-KW"/>
</dbReference>
<feature type="transmembrane region" description="Helical" evidence="21">
    <location>
        <begin position="286"/>
        <end position="311"/>
    </location>
</feature>
<keyword evidence="13" id="KW-0961">Cell wall biogenesis/degradation</keyword>
<keyword evidence="7 21" id="KW-0812">Transmembrane</keyword>
<dbReference type="GO" id="GO:0005886">
    <property type="term" value="C:plasma membrane"/>
    <property type="evidence" value="ECO:0007669"/>
    <property type="project" value="UniProtKB-SubCell"/>
</dbReference>
<evidence type="ECO:0000256" key="2">
    <source>
        <dbReference type="ARBA" id="ARBA00004752"/>
    </source>
</evidence>
<evidence type="ECO:0000256" key="21">
    <source>
        <dbReference type="SAM" id="Phobius"/>
    </source>
</evidence>
<feature type="transmembrane region" description="Helical" evidence="21">
    <location>
        <begin position="185"/>
        <end position="202"/>
    </location>
</feature>
<dbReference type="GO" id="GO:0051301">
    <property type="term" value="P:cell division"/>
    <property type="evidence" value="ECO:0007669"/>
    <property type="project" value="UniProtKB-KW"/>
</dbReference>
<evidence type="ECO:0000256" key="12">
    <source>
        <dbReference type="ARBA" id="ARBA00023306"/>
    </source>
</evidence>
<dbReference type="NCBIfam" id="TIGR02614">
    <property type="entry name" value="ftsW"/>
    <property type="match status" value="1"/>
</dbReference>
<dbReference type="GO" id="GO:0015648">
    <property type="term" value="F:lipid-linked peptidoglycan transporter activity"/>
    <property type="evidence" value="ECO:0007669"/>
    <property type="project" value="TreeGrafter"/>
</dbReference>
<protein>
    <recommendedName>
        <fullName evidence="17">Probable peptidoglycan glycosyltransferase FtsW</fullName>
        <ecNumber evidence="19">2.4.99.28</ecNumber>
    </recommendedName>
    <alternativeName>
        <fullName evidence="18">Cell division protein FtsW</fullName>
    </alternativeName>
    <alternativeName>
        <fullName evidence="15">Cell wall polymerase</fullName>
    </alternativeName>
    <alternativeName>
        <fullName evidence="14">Peptidoglycan polymerase</fullName>
    </alternativeName>
</protein>
<dbReference type="InterPro" id="IPR013437">
    <property type="entry name" value="FtsW"/>
</dbReference>